<organism evidence="2 3">
    <name type="scientific">Araneus ventricosus</name>
    <name type="common">Orbweaver spider</name>
    <name type="synonym">Epeira ventricosa</name>
    <dbReference type="NCBI Taxonomy" id="182803"/>
    <lineage>
        <taxon>Eukaryota</taxon>
        <taxon>Metazoa</taxon>
        <taxon>Ecdysozoa</taxon>
        <taxon>Arthropoda</taxon>
        <taxon>Chelicerata</taxon>
        <taxon>Arachnida</taxon>
        <taxon>Araneae</taxon>
        <taxon>Araneomorphae</taxon>
        <taxon>Entelegynae</taxon>
        <taxon>Araneoidea</taxon>
        <taxon>Araneidae</taxon>
        <taxon>Araneus</taxon>
    </lineage>
</organism>
<sequence>MKYLVLSGTLENIRNGSDVTACDVGKRAFLVGGGGQTGFQLVFRGLKFNEGGERFFQLVRGLQERWLEEGEDNHVWMKQGPRKMDGSKAIDWKQDEASRKGREPRDLSQFEGDALQGPPGHRFKVVRGLVLSLAHVTHTTSNTINTNPTLLGW</sequence>
<evidence type="ECO:0000313" key="3">
    <source>
        <dbReference type="Proteomes" id="UP000499080"/>
    </source>
</evidence>
<dbReference type="AlphaFoldDB" id="A0A4Y2V916"/>
<dbReference type="Proteomes" id="UP000499080">
    <property type="component" value="Unassembled WGS sequence"/>
</dbReference>
<feature type="region of interest" description="Disordered" evidence="1">
    <location>
        <begin position="77"/>
        <end position="116"/>
    </location>
</feature>
<feature type="compositionally biased region" description="Basic and acidic residues" evidence="1">
    <location>
        <begin position="82"/>
        <end position="108"/>
    </location>
</feature>
<evidence type="ECO:0000256" key="1">
    <source>
        <dbReference type="SAM" id="MobiDB-lite"/>
    </source>
</evidence>
<evidence type="ECO:0000313" key="2">
    <source>
        <dbReference type="EMBL" id="GBO21012.1"/>
    </source>
</evidence>
<keyword evidence="3" id="KW-1185">Reference proteome</keyword>
<gene>
    <name evidence="2" type="ORF">AVEN_136295_1</name>
</gene>
<name>A0A4Y2V916_ARAVE</name>
<protein>
    <submittedName>
        <fullName evidence="2">Uncharacterized protein</fullName>
    </submittedName>
</protein>
<reference evidence="2 3" key="1">
    <citation type="journal article" date="2019" name="Sci. Rep.">
        <title>Orb-weaving spider Araneus ventricosus genome elucidates the spidroin gene catalogue.</title>
        <authorList>
            <person name="Kono N."/>
            <person name="Nakamura H."/>
            <person name="Ohtoshi R."/>
            <person name="Moran D.A.P."/>
            <person name="Shinohara A."/>
            <person name="Yoshida Y."/>
            <person name="Fujiwara M."/>
            <person name="Mori M."/>
            <person name="Tomita M."/>
            <person name="Arakawa K."/>
        </authorList>
    </citation>
    <scope>NUCLEOTIDE SEQUENCE [LARGE SCALE GENOMIC DNA]</scope>
</reference>
<dbReference type="EMBL" id="BGPR01044280">
    <property type="protein sequence ID" value="GBO21012.1"/>
    <property type="molecule type" value="Genomic_DNA"/>
</dbReference>
<accession>A0A4Y2V916</accession>
<comment type="caution">
    <text evidence="2">The sequence shown here is derived from an EMBL/GenBank/DDBJ whole genome shotgun (WGS) entry which is preliminary data.</text>
</comment>
<proteinExistence type="predicted"/>